<evidence type="ECO:0000313" key="7">
    <source>
        <dbReference type="Proteomes" id="UP000464317"/>
    </source>
</evidence>
<comment type="subcellular location">
    <subcellularLocation>
        <location evidence="1">Membrane</location>
        <topology evidence="1">Multi-pass membrane protein</topology>
    </subcellularLocation>
</comment>
<dbReference type="KEGG" id="mfel:JPM2_5240"/>
<dbReference type="InterPro" id="IPR027417">
    <property type="entry name" value="P-loop_NTPase"/>
</dbReference>
<dbReference type="GO" id="GO:0016020">
    <property type="term" value="C:membrane"/>
    <property type="evidence" value="ECO:0007669"/>
    <property type="project" value="UniProtKB-SubCell"/>
</dbReference>
<evidence type="ECO:0000256" key="3">
    <source>
        <dbReference type="ARBA" id="ARBA00022989"/>
    </source>
</evidence>
<evidence type="ECO:0000256" key="4">
    <source>
        <dbReference type="ARBA" id="ARBA00023136"/>
    </source>
</evidence>
<dbReference type="AlphaFoldDB" id="A0A809RUZ8"/>
<feature type="transmembrane region" description="Helical" evidence="5">
    <location>
        <begin position="81"/>
        <end position="98"/>
    </location>
</feature>
<feature type="transmembrane region" description="Helical" evidence="5">
    <location>
        <begin position="54"/>
        <end position="74"/>
    </location>
</feature>
<dbReference type="Gene3D" id="3.40.50.300">
    <property type="entry name" value="P-loop containing nucleotide triphosphate hydrolases"/>
    <property type="match status" value="1"/>
</dbReference>
<sequence length="394" mass="46508">MLKDYKNKIKLISINTLSYTLIAFFSIVLVFLSVYNIETKNFFWHENKNNLANLINLFAAISGFLGIISIYLFAKKKQIGFLIATLNAIFLIIYLVYSGLLIDATLNFIYILIMIITFWKVKRGKTKNIPKYIISWEILLIIFILGLCVFLVFYFTNPLINKVVKYLIYKDYKEFGYNFNNFIWGSILLSTSNSVSVIALILMTIGFKSSWIIWCFKNIASILFFSGIGFLDITLILINAIYMTFSIYLFWLEKNESQIRFAFIGMGASGKSTIIRELSEFLKTNNIKIIDERLTDEKVFLKYMEDFKTNGYQTQILFFKDRLKQINEMSDYSYSLIDRHMIDDFLFPDTLIEMKYFNKKQILFWKYLYKPYYKIMLSVQPKVDYTFVVLKIMS</sequence>
<keyword evidence="2 5" id="KW-0812">Transmembrane</keyword>
<feature type="transmembrane region" description="Helical" evidence="5">
    <location>
        <begin position="133"/>
        <end position="155"/>
    </location>
</feature>
<reference evidence="6 7" key="1">
    <citation type="submission" date="2020-01" db="EMBL/GenBank/DDBJ databases">
        <title>Complete genome sequence of Mycoplasma felis strain Myco-2.</title>
        <authorList>
            <person name="Kinoshita Y."/>
            <person name="Niwa H."/>
            <person name="Uchida-Fujii E."/>
            <person name="Nukada T."/>
        </authorList>
    </citation>
    <scope>NUCLEOTIDE SEQUENCE [LARGE SCALE GENOMIC DNA]</scope>
    <source>
        <strain evidence="6 7">Myco-2</strain>
    </source>
</reference>
<dbReference type="InterPro" id="IPR006419">
    <property type="entry name" value="NMN_transpt_PnuC"/>
</dbReference>
<evidence type="ECO:0000313" key="6">
    <source>
        <dbReference type="EMBL" id="BBU47831.1"/>
    </source>
</evidence>
<dbReference type="EMBL" id="AP022325">
    <property type="protein sequence ID" value="BBU47831.1"/>
    <property type="molecule type" value="Genomic_DNA"/>
</dbReference>
<keyword evidence="7" id="KW-1185">Reference proteome</keyword>
<feature type="transmembrane region" description="Helical" evidence="5">
    <location>
        <begin position="12"/>
        <end position="34"/>
    </location>
</feature>
<proteinExistence type="predicted"/>
<evidence type="ECO:0000256" key="1">
    <source>
        <dbReference type="ARBA" id="ARBA00004141"/>
    </source>
</evidence>
<dbReference type="GO" id="GO:0034257">
    <property type="term" value="F:nicotinamide riboside transmembrane transporter activity"/>
    <property type="evidence" value="ECO:0007669"/>
    <property type="project" value="InterPro"/>
</dbReference>
<gene>
    <name evidence="6" type="ORF">JPM2_5240</name>
</gene>
<keyword evidence="4 5" id="KW-0472">Membrane</keyword>
<feature type="transmembrane region" description="Helical" evidence="5">
    <location>
        <begin position="219"/>
        <end position="251"/>
    </location>
</feature>
<accession>A0A809RUZ8</accession>
<feature type="transmembrane region" description="Helical" evidence="5">
    <location>
        <begin position="104"/>
        <end position="121"/>
    </location>
</feature>
<dbReference type="Proteomes" id="UP000464317">
    <property type="component" value="Chromosome"/>
</dbReference>
<dbReference type="Pfam" id="PF04973">
    <property type="entry name" value="NMN_transporter"/>
    <property type="match status" value="1"/>
</dbReference>
<evidence type="ECO:0000256" key="5">
    <source>
        <dbReference type="SAM" id="Phobius"/>
    </source>
</evidence>
<feature type="transmembrane region" description="Helical" evidence="5">
    <location>
        <begin position="182"/>
        <end position="207"/>
    </location>
</feature>
<dbReference type="SUPFAM" id="SSF52540">
    <property type="entry name" value="P-loop containing nucleoside triphosphate hydrolases"/>
    <property type="match status" value="1"/>
</dbReference>
<organism evidence="6 7">
    <name type="scientific">Mycoplasmopsis felis</name>
    <dbReference type="NCBI Taxonomy" id="33923"/>
    <lineage>
        <taxon>Bacteria</taxon>
        <taxon>Bacillati</taxon>
        <taxon>Mycoplasmatota</taxon>
        <taxon>Mycoplasmoidales</taxon>
        <taxon>Metamycoplasmataceae</taxon>
        <taxon>Mycoplasmopsis</taxon>
    </lineage>
</organism>
<name>A0A809RUZ8_9BACT</name>
<protein>
    <submittedName>
        <fullName evidence="6">Uncharacterized protein</fullName>
    </submittedName>
</protein>
<keyword evidence="3 5" id="KW-1133">Transmembrane helix</keyword>
<dbReference type="RefSeq" id="WP_161553253.1">
    <property type="nucleotide sequence ID" value="NZ_AP022325.1"/>
</dbReference>
<evidence type="ECO:0000256" key="2">
    <source>
        <dbReference type="ARBA" id="ARBA00022692"/>
    </source>
</evidence>